<name>A0A2T3N7V8_9GAMM</name>
<proteinExistence type="predicted"/>
<organism evidence="1 2">
    <name type="scientific">Photobacterium rosenbergii</name>
    <dbReference type="NCBI Taxonomy" id="294936"/>
    <lineage>
        <taxon>Bacteria</taxon>
        <taxon>Pseudomonadati</taxon>
        <taxon>Pseudomonadota</taxon>
        <taxon>Gammaproteobacteria</taxon>
        <taxon>Vibrionales</taxon>
        <taxon>Vibrionaceae</taxon>
        <taxon>Photobacterium</taxon>
    </lineage>
</organism>
<dbReference type="RefSeq" id="WP_107300192.1">
    <property type="nucleotide sequence ID" value="NZ_JAHVIB010000003.1"/>
</dbReference>
<comment type="caution">
    <text evidence="1">The sequence shown here is derived from an EMBL/GenBank/DDBJ whole genome shotgun (WGS) entry which is preliminary data.</text>
</comment>
<dbReference type="Proteomes" id="UP000241346">
    <property type="component" value="Unassembled WGS sequence"/>
</dbReference>
<reference evidence="1 2" key="1">
    <citation type="submission" date="2018-03" db="EMBL/GenBank/DDBJ databases">
        <title>Whole genome sequencing of Histamine producing bacteria.</title>
        <authorList>
            <person name="Butler K."/>
        </authorList>
    </citation>
    <scope>NUCLEOTIDE SEQUENCE [LARGE SCALE GENOMIC DNA]</scope>
    <source>
        <strain evidence="1 2">DSM 19138</strain>
    </source>
</reference>
<accession>A0A2T3N7V8</accession>
<evidence type="ECO:0000313" key="1">
    <source>
        <dbReference type="EMBL" id="PSW09200.1"/>
    </source>
</evidence>
<gene>
    <name evidence="1" type="ORF">C9J01_21480</name>
</gene>
<evidence type="ECO:0000313" key="2">
    <source>
        <dbReference type="Proteomes" id="UP000241346"/>
    </source>
</evidence>
<dbReference type="AlphaFoldDB" id="A0A2T3N7V8"/>
<protein>
    <submittedName>
        <fullName evidence="1">Uncharacterized protein</fullName>
    </submittedName>
</protein>
<sequence>MNKCQSIFNIVDKIKKSHWKNDTSNAIANDVEKLIIDLEPYKDEDKTISHLSFLLKDLLEVLSIDYISAEDQRSASILLIDEITAASNCCCVEHA</sequence>
<dbReference type="EMBL" id="PYMB01000016">
    <property type="protein sequence ID" value="PSW09200.1"/>
    <property type="molecule type" value="Genomic_DNA"/>
</dbReference>
<dbReference type="OrthoDB" id="9948944at2"/>